<evidence type="ECO:0000256" key="1">
    <source>
        <dbReference type="SAM" id="MobiDB-lite"/>
    </source>
</evidence>
<proteinExistence type="predicted"/>
<reference evidence="2" key="1">
    <citation type="submission" date="2023-10" db="EMBL/GenBank/DDBJ databases">
        <authorList>
            <person name="Chen Y."/>
            <person name="Shah S."/>
            <person name="Dougan E. K."/>
            <person name="Thang M."/>
            <person name="Chan C."/>
        </authorList>
    </citation>
    <scope>NUCLEOTIDE SEQUENCE [LARGE SCALE GENOMIC DNA]</scope>
</reference>
<feature type="region of interest" description="Disordered" evidence="1">
    <location>
        <begin position="1"/>
        <end position="111"/>
    </location>
</feature>
<accession>A0ABN9PME7</accession>
<name>A0ABN9PME7_9DINO</name>
<dbReference type="EMBL" id="CAUYUJ010000805">
    <property type="protein sequence ID" value="CAK0792662.1"/>
    <property type="molecule type" value="Genomic_DNA"/>
</dbReference>
<feature type="compositionally biased region" description="Basic and acidic residues" evidence="1">
    <location>
        <begin position="73"/>
        <end position="94"/>
    </location>
</feature>
<protein>
    <submittedName>
        <fullName evidence="2">Uncharacterized protein</fullName>
    </submittedName>
</protein>
<evidence type="ECO:0000313" key="3">
    <source>
        <dbReference type="Proteomes" id="UP001189429"/>
    </source>
</evidence>
<keyword evidence="3" id="KW-1185">Reference proteome</keyword>
<gene>
    <name evidence="2" type="ORF">PCOR1329_LOCUS3170</name>
</gene>
<dbReference type="Proteomes" id="UP001189429">
    <property type="component" value="Unassembled WGS sequence"/>
</dbReference>
<comment type="caution">
    <text evidence="2">The sequence shown here is derived from an EMBL/GenBank/DDBJ whole genome shotgun (WGS) entry which is preliminary data.</text>
</comment>
<sequence length="409" mass="45559">MADRGHGQRQAKGDFDPKGYRDDLYRDQPSHHSARMAHGLTPKASPAARSPHLPLAYPARQYDPHHGAQYFDRAPRREQDPRGPRDLPATRDHGQGQAYPPNHVGAPESGVQAAKSAIQKLSDIEVRELLFSGDAVASKLLETAYALPPDYKPDVPFGTEDFINERKKCNAEMMRRCISLCTAKTRREISQNAEEYCPYIMRAQARRNLQKIVPFVPLDSDTFSFSVFLAWISTQSSYKRAEQSTSGECLSNMTHTVAALLADQGQAHAEATEAIPEAQPASAHTLRALSGGGRASQKTVTQYTLDDIKKFKPDRMHQARNTKTTDWAMDEAVPTEDSPASDRQRFAVYRKALDAIVAPKGRSKKPDPKVLAVFKDKASELGVRFDEKRFGDLWQLLAAIMAKTRSTEI</sequence>
<feature type="compositionally biased region" description="Basic and acidic residues" evidence="1">
    <location>
        <begin position="1"/>
        <end position="30"/>
    </location>
</feature>
<evidence type="ECO:0000313" key="2">
    <source>
        <dbReference type="EMBL" id="CAK0792662.1"/>
    </source>
</evidence>
<organism evidence="2 3">
    <name type="scientific">Prorocentrum cordatum</name>
    <dbReference type="NCBI Taxonomy" id="2364126"/>
    <lineage>
        <taxon>Eukaryota</taxon>
        <taxon>Sar</taxon>
        <taxon>Alveolata</taxon>
        <taxon>Dinophyceae</taxon>
        <taxon>Prorocentrales</taxon>
        <taxon>Prorocentraceae</taxon>
        <taxon>Prorocentrum</taxon>
    </lineage>
</organism>